<dbReference type="RefSeq" id="WP_014661704.1">
    <property type="nucleotide sequence ID" value="NC_017737.1"/>
</dbReference>
<dbReference type="HOGENOM" id="CLU_1568589_0_0_7"/>
<reference evidence="2" key="1">
    <citation type="submission" date="2012-04" db="EMBL/GenBank/DDBJ databases">
        <title>Complete genome sequence of Helicobacter cetorum strain MIT 00-7128.</title>
        <authorList>
            <person name="Kersulyte D."/>
            <person name="Berg D.E."/>
        </authorList>
    </citation>
    <scope>NUCLEOTIDE SEQUENCE [LARGE SCALE GENOMIC DNA]</scope>
    <source>
        <strain evidence="2">MIT 00-7128</strain>
    </source>
</reference>
<evidence type="ECO:0008006" key="3">
    <source>
        <dbReference type="Google" id="ProtNLM"/>
    </source>
</evidence>
<dbReference type="EMBL" id="CP003479">
    <property type="protein sequence ID" value="AFI04837.1"/>
    <property type="molecule type" value="Genomic_DNA"/>
</dbReference>
<name>I0EPG8_HELC0</name>
<gene>
    <name evidence="1" type="ordered locus">HCW_07900</name>
</gene>
<dbReference type="KEGG" id="hce:HCW_07900"/>
<dbReference type="PATRIC" id="fig|182217.3.peg.1675"/>
<evidence type="ECO:0000313" key="1">
    <source>
        <dbReference type="EMBL" id="AFI04837.1"/>
    </source>
</evidence>
<organism evidence="1 2">
    <name type="scientific">Helicobacter cetorum (strain ATCC BAA-429 / MIT 00-7128)</name>
    <dbReference type="NCBI Taxonomy" id="182217"/>
    <lineage>
        <taxon>Bacteria</taxon>
        <taxon>Pseudomonadati</taxon>
        <taxon>Campylobacterota</taxon>
        <taxon>Epsilonproteobacteria</taxon>
        <taxon>Campylobacterales</taxon>
        <taxon>Helicobacteraceae</taxon>
        <taxon>Helicobacter</taxon>
    </lineage>
</organism>
<proteinExistence type="predicted"/>
<evidence type="ECO:0000313" key="2">
    <source>
        <dbReference type="Proteomes" id="UP000005010"/>
    </source>
</evidence>
<dbReference type="Proteomes" id="UP000005010">
    <property type="component" value="Chromosome"/>
</dbReference>
<dbReference type="STRING" id="182217.HCW_07900"/>
<dbReference type="AlphaFoldDB" id="I0EPG8"/>
<accession>I0EPG8</accession>
<keyword evidence="2" id="KW-1185">Reference proteome</keyword>
<sequence length="161" mass="18853">MRFKTTLVLISLAIALGSLAYLFLHLNKEIPPTSPISQAKKPREPKIIKTIDDILLEDPDFDDDKSSNDTLSKSPTNYPVVERHFEVSFDKHAFQSSKLLVKDLEEYQFLCLKEILKQEKIEFAYDNTPKQSNMIIYLDDSKRERLLEDLKYYKIRYHAIP</sequence>
<protein>
    <recommendedName>
        <fullName evidence="3">Periplasmic protein</fullName>
    </recommendedName>
</protein>